<feature type="domain" description="HTH cro/C1-type" evidence="1">
    <location>
        <begin position="12"/>
        <end position="67"/>
    </location>
</feature>
<dbReference type="Proteomes" id="UP000638263">
    <property type="component" value="Unassembled WGS sequence"/>
</dbReference>
<dbReference type="CDD" id="cd00093">
    <property type="entry name" value="HTH_XRE"/>
    <property type="match status" value="1"/>
</dbReference>
<evidence type="ECO:0000313" key="3">
    <source>
        <dbReference type="Proteomes" id="UP000638263"/>
    </source>
</evidence>
<proteinExistence type="predicted"/>
<dbReference type="GO" id="GO:0003677">
    <property type="term" value="F:DNA binding"/>
    <property type="evidence" value="ECO:0007669"/>
    <property type="project" value="InterPro"/>
</dbReference>
<dbReference type="SUPFAM" id="SSF48452">
    <property type="entry name" value="TPR-like"/>
    <property type="match status" value="1"/>
</dbReference>
<accession>A0A917VW16</accession>
<reference evidence="2" key="2">
    <citation type="submission" date="2020-09" db="EMBL/GenBank/DDBJ databases">
        <authorList>
            <person name="Sun Q."/>
            <person name="Zhou Y."/>
        </authorList>
    </citation>
    <scope>NUCLEOTIDE SEQUENCE</scope>
    <source>
        <strain evidence="2">CGMCC 4.3508</strain>
    </source>
</reference>
<dbReference type="AlphaFoldDB" id="A0A917VW16"/>
<keyword evidence="3" id="KW-1185">Reference proteome</keyword>
<gene>
    <name evidence="2" type="ORF">GCM10011588_49470</name>
</gene>
<dbReference type="Pfam" id="PF13560">
    <property type="entry name" value="HTH_31"/>
    <property type="match status" value="1"/>
</dbReference>
<dbReference type="RefSeq" id="WP_063916387.1">
    <property type="nucleotide sequence ID" value="NZ_BMMH01000011.1"/>
</dbReference>
<sequence>MADHDSGIGRKIAYYRARKGLSQRDFAPLIKRSEAWVSQVERGVRPVKALDVLERIADVLDMPVAELAPSAPTAQAEPVPAVAVPLLLLLTGNHALRALTAGSGTVPDPDRLAQGADAAWTFTRLGHYTDLLDLLESLLPELEAAVVHTGSRDAELLLADTYQAYAVALADLQQFDAAWVSADRAIAAAQRAADPILMAAGAFRLAFVFHRSHRLDQAKHTARSAREVLGGLIGEAEPRAASVYGALTLQLALIAARTEEAEEAYELLAAARATAAALGEDRDDHHMDFGPTAVDLHEVAAAVELGDAGTAIRLAGKIDPERLAPGQHSRLLIDAARAWAQRRSPERALALLLEAEVLAPEQVYRHKSVRSTTADLLSMDRSTPGLSEFAQRIGVDAALIQPVTVRPGPARSGLRAARGPRAI</sequence>
<dbReference type="EMBL" id="BMMH01000011">
    <property type="protein sequence ID" value="GGL28672.1"/>
    <property type="molecule type" value="Genomic_DNA"/>
</dbReference>
<dbReference type="InterPro" id="IPR011990">
    <property type="entry name" value="TPR-like_helical_dom_sf"/>
</dbReference>
<dbReference type="SUPFAM" id="SSF47413">
    <property type="entry name" value="lambda repressor-like DNA-binding domains"/>
    <property type="match status" value="1"/>
</dbReference>
<dbReference type="Gene3D" id="1.25.40.10">
    <property type="entry name" value="Tetratricopeptide repeat domain"/>
    <property type="match status" value="1"/>
</dbReference>
<dbReference type="SMART" id="SM00530">
    <property type="entry name" value="HTH_XRE"/>
    <property type="match status" value="1"/>
</dbReference>
<comment type="caution">
    <text evidence="2">The sequence shown here is derived from an EMBL/GenBank/DDBJ whole genome shotgun (WGS) entry which is preliminary data.</text>
</comment>
<reference evidence="2" key="1">
    <citation type="journal article" date="2014" name="Int. J. Syst. Evol. Microbiol.">
        <title>Complete genome sequence of Corynebacterium casei LMG S-19264T (=DSM 44701T), isolated from a smear-ripened cheese.</title>
        <authorList>
            <consortium name="US DOE Joint Genome Institute (JGI-PGF)"/>
            <person name="Walter F."/>
            <person name="Albersmeier A."/>
            <person name="Kalinowski J."/>
            <person name="Ruckert C."/>
        </authorList>
    </citation>
    <scope>NUCLEOTIDE SEQUENCE</scope>
    <source>
        <strain evidence="2">CGMCC 4.3508</strain>
    </source>
</reference>
<dbReference type="InterPro" id="IPR010982">
    <property type="entry name" value="Lambda_DNA-bd_dom_sf"/>
</dbReference>
<organism evidence="2 3">
    <name type="scientific">Nocardia jinanensis</name>
    <dbReference type="NCBI Taxonomy" id="382504"/>
    <lineage>
        <taxon>Bacteria</taxon>
        <taxon>Bacillati</taxon>
        <taxon>Actinomycetota</taxon>
        <taxon>Actinomycetes</taxon>
        <taxon>Mycobacteriales</taxon>
        <taxon>Nocardiaceae</taxon>
        <taxon>Nocardia</taxon>
    </lineage>
</organism>
<dbReference type="InterPro" id="IPR001387">
    <property type="entry name" value="Cro/C1-type_HTH"/>
</dbReference>
<evidence type="ECO:0000313" key="2">
    <source>
        <dbReference type="EMBL" id="GGL28672.1"/>
    </source>
</evidence>
<evidence type="ECO:0000259" key="1">
    <source>
        <dbReference type="PROSITE" id="PS50943"/>
    </source>
</evidence>
<protein>
    <recommendedName>
        <fullName evidence="1">HTH cro/C1-type domain-containing protein</fullName>
    </recommendedName>
</protein>
<dbReference type="PROSITE" id="PS50943">
    <property type="entry name" value="HTH_CROC1"/>
    <property type="match status" value="1"/>
</dbReference>
<dbReference type="Gene3D" id="1.10.260.40">
    <property type="entry name" value="lambda repressor-like DNA-binding domains"/>
    <property type="match status" value="1"/>
</dbReference>
<name>A0A917VW16_9NOCA</name>